<evidence type="ECO:0000313" key="4">
    <source>
        <dbReference type="EMBL" id="REG00293.1"/>
    </source>
</evidence>
<evidence type="ECO:0000256" key="1">
    <source>
        <dbReference type="ARBA" id="ARBA00022676"/>
    </source>
</evidence>
<dbReference type="InterPro" id="IPR028098">
    <property type="entry name" value="Glyco_trans_4-like_N"/>
</dbReference>
<dbReference type="GO" id="GO:0016757">
    <property type="term" value="F:glycosyltransferase activity"/>
    <property type="evidence" value="ECO:0007669"/>
    <property type="project" value="UniProtKB-KW"/>
</dbReference>
<evidence type="ECO:0000256" key="2">
    <source>
        <dbReference type="ARBA" id="ARBA00022679"/>
    </source>
</evidence>
<sequence>MLLLSPFAPHLDHDHAAVDTVVKLVPRLAAKTDLFVYSPQVTRAAEHQGYTLLPGATPSGRATDRLGAKPGWLRQAWPRQATRDVIGLIARLRPDVVHAEYLQTAEVVGRVPHTVLGLHDITTDVMAESVRAASGPARAYRLAELARTRRFERAAIRAAGAVVTLSPTDRDTVAADNPRVVLAPPGIDVPAEPWRPPVPDAPPRLVFCGAMWRRANALVAAHLVERVMPLVWLAHPAAELRIVGARPSPAVTALAGPRVTVTGTVPDLAAELRASHAALVPSVLGGGVLLKVLHAMALGLPVITSPAPAAAVGGPLYVGATADELAAHVDAVLTDPPGAAIRGAAGRAHVAARFRWDDTVAGYLDAYATAAGR</sequence>
<dbReference type="CDD" id="cd03801">
    <property type="entry name" value="GT4_PimA-like"/>
    <property type="match status" value="1"/>
</dbReference>
<gene>
    <name evidence="4" type="ORF">DFJ67_6344</name>
</gene>
<evidence type="ECO:0000259" key="3">
    <source>
        <dbReference type="Pfam" id="PF13439"/>
    </source>
</evidence>
<dbReference type="AlphaFoldDB" id="A0A3D9ZUW8"/>
<dbReference type="Proteomes" id="UP000256913">
    <property type="component" value="Unassembled WGS sequence"/>
</dbReference>
<dbReference type="SUPFAM" id="SSF53756">
    <property type="entry name" value="UDP-Glycosyltransferase/glycogen phosphorylase"/>
    <property type="match status" value="1"/>
</dbReference>
<name>A0A3D9ZUW8_9ACTN</name>
<dbReference type="Gene3D" id="3.40.50.2000">
    <property type="entry name" value="Glycogen Phosphorylase B"/>
    <property type="match status" value="2"/>
</dbReference>
<keyword evidence="2 4" id="KW-0808">Transferase</keyword>
<comment type="caution">
    <text evidence="4">The sequence shown here is derived from an EMBL/GenBank/DDBJ whole genome shotgun (WGS) entry which is preliminary data.</text>
</comment>
<keyword evidence="1" id="KW-0328">Glycosyltransferase</keyword>
<dbReference type="PANTHER" id="PTHR12526">
    <property type="entry name" value="GLYCOSYLTRANSFERASE"/>
    <property type="match status" value="1"/>
</dbReference>
<dbReference type="EMBL" id="QUMQ01000001">
    <property type="protein sequence ID" value="REG00293.1"/>
    <property type="molecule type" value="Genomic_DNA"/>
</dbReference>
<protein>
    <submittedName>
        <fullName evidence="4">Glycosyltransferase involved in cell wall biosynthesis</fullName>
    </submittedName>
</protein>
<reference evidence="4 5" key="1">
    <citation type="submission" date="2018-08" db="EMBL/GenBank/DDBJ databases">
        <title>Sequencing the genomes of 1000 actinobacteria strains.</title>
        <authorList>
            <person name="Klenk H.-P."/>
        </authorList>
    </citation>
    <scope>NUCLEOTIDE SEQUENCE [LARGE SCALE GENOMIC DNA]</scope>
    <source>
        <strain evidence="4 5">DSM 44099</strain>
    </source>
</reference>
<dbReference type="Pfam" id="PF13439">
    <property type="entry name" value="Glyco_transf_4"/>
    <property type="match status" value="1"/>
</dbReference>
<accession>A0A3D9ZUW8</accession>
<dbReference type="Pfam" id="PF13692">
    <property type="entry name" value="Glyco_trans_1_4"/>
    <property type="match status" value="1"/>
</dbReference>
<proteinExistence type="predicted"/>
<evidence type="ECO:0000313" key="5">
    <source>
        <dbReference type="Proteomes" id="UP000256913"/>
    </source>
</evidence>
<feature type="domain" description="Glycosyltransferase subfamily 4-like N-terminal" evidence="3">
    <location>
        <begin position="21"/>
        <end position="189"/>
    </location>
</feature>
<dbReference type="PANTHER" id="PTHR12526:SF600">
    <property type="entry name" value="GLYCOSYL TRANSFERASE GROUP 1"/>
    <property type="match status" value="1"/>
</dbReference>
<keyword evidence="5" id="KW-1185">Reference proteome</keyword>
<organism evidence="4 5">
    <name type="scientific">Asanoa ferruginea</name>
    <dbReference type="NCBI Taxonomy" id="53367"/>
    <lineage>
        <taxon>Bacteria</taxon>
        <taxon>Bacillati</taxon>
        <taxon>Actinomycetota</taxon>
        <taxon>Actinomycetes</taxon>
        <taxon>Micromonosporales</taxon>
        <taxon>Micromonosporaceae</taxon>
        <taxon>Asanoa</taxon>
    </lineage>
</organism>